<reference evidence="4" key="1">
    <citation type="journal article" date="2019" name="Int. J. Syst. Evol. Microbiol.">
        <title>The Global Catalogue of Microorganisms (GCM) 10K type strain sequencing project: providing services to taxonomists for standard genome sequencing and annotation.</title>
        <authorList>
            <consortium name="The Broad Institute Genomics Platform"/>
            <consortium name="The Broad Institute Genome Sequencing Center for Infectious Disease"/>
            <person name="Wu L."/>
            <person name="Ma J."/>
        </authorList>
    </citation>
    <scope>NUCLEOTIDE SEQUENCE [LARGE SCALE GENOMIC DNA]</scope>
    <source>
        <strain evidence="4">ZS-35-S2</strain>
    </source>
</reference>
<dbReference type="Proteomes" id="UP001597371">
    <property type="component" value="Unassembled WGS sequence"/>
</dbReference>
<dbReference type="InterPro" id="IPR036365">
    <property type="entry name" value="PGBD-like_sf"/>
</dbReference>
<feature type="domain" description="Peptidoglycan binding-like" evidence="1">
    <location>
        <begin position="209"/>
        <end position="264"/>
    </location>
</feature>
<dbReference type="InterPro" id="IPR036366">
    <property type="entry name" value="PGBDSf"/>
</dbReference>
<accession>A0ABW5CGP3</accession>
<evidence type="ECO:0000313" key="3">
    <source>
        <dbReference type="EMBL" id="MFD2236435.1"/>
    </source>
</evidence>
<dbReference type="Pfam" id="PF01471">
    <property type="entry name" value="PG_binding_1"/>
    <property type="match status" value="1"/>
</dbReference>
<dbReference type="Pfam" id="PF11860">
    <property type="entry name" value="Muramidase"/>
    <property type="match status" value="1"/>
</dbReference>
<dbReference type="SUPFAM" id="SSF47090">
    <property type="entry name" value="PGBD-like"/>
    <property type="match status" value="1"/>
</dbReference>
<feature type="domain" description="N-acetylmuramidase" evidence="2">
    <location>
        <begin position="23"/>
        <end position="193"/>
    </location>
</feature>
<evidence type="ECO:0000313" key="4">
    <source>
        <dbReference type="Proteomes" id="UP001597371"/>
    </source>
</evidence>
<evidence type="ECO:0000259" key="2">
    <source>
        <dbReference type="Pfam" id="PF11860"/>
    </source>
</evidence>
<dbReference type="Gene3D" id="1.10.101.10">
    <property type="entry name" value="PGBD-like superfamily/PGBD"/>
    <property type="match status" value="1"/>
</dbReference>
<name>A0ABW5CGP3_9HYPH</name>
<protein>
    <submittedName>
        <fullName evidence="3">N-acetylmuramidase domain-containing protein</fullName>
    </submittedName>
</protein>
<proteinExistence type="predicted"/>
<gene>
    <name evidence="3" type="ORF">ACFSKQ_03015</name>
</gene>
<dbReference type="RefSeq" id="WP_209735630.1">
    <property type="nucleotide sequence ID" value="NZ_CP072611.1"/>
</dbReference>
<dbReference type="InterPro" id="IPR024408">
    <property type="entry name" value="Muramidase"/>
</dbReference>
<keyword evidence="4" id="KW-1185">Reference proteome</keyword>
<dbReference type="InterPro" id="IPR002477">
    <property type="entry name" value="Peptidoglycan-bd-like"/>
</dbReference>
<comment type="caution">
    <text evidence="3">The sequence shown here is derived from an EMBL/GenBank/DDBJ whole genome shotgun (WGS) entry which is preliminary data.</text>
</comment>
<dbReference type="EMBL" id="JBHUIJ010000002">
    <property type="protein sequence ID" value="MFD2236435.1"/>
    <property type="molecule type" value="Genomic_DNA"/>
</dbReference>
<sequence length="268" mass="28248">MAVSKDVIEAALGTQDSEGVAASVLLAVALVETNAMAFAPVGGRSEPLIRFEGHYFDRLLPEAPRRIARAAGLASPRAGTVRNPAGQPARWAMLERAASIDAAAAYRATSWGLGQVMGEHWKRLGFASVHAMADLARQSAKGQFILVARFLKEGALHRLLLSGDHKGFARRYNGPGFAANRYDAKIAEAHAKARRLLARPVEGLRLGARGPAVAALQKALVRHGHPLAPDGIFGPRTQGAVMAFQKAGGLAPSGMADRATLDRLGVSG</sequence>
<evidence type="ECO:0000259" key="1">
    <source>
        <dbReference type="Pfam" id="PF01471"/>
    </source>
</evidence>
<organism evidence="3 4">
    <name type="scientific">Aureimonas populi</name>
    <dbReference type="NCBI Taxonomy" id="1701758"/>
    <lineage>
        <taxon>Bacteria</taxon>
        <taxon>Pseudomonadati</taxon>
        <taxon>Pseudomonadota</taxon>
        <taxon>Alphaproteobacteria</taxon>
        <taxon>Hyphomicrobiales</taxon>
        <taxon>Aurantimonadaceae</taxon>
        <taxon>Aureimonas</taxon>
    </lineage>
</organism>